<keyword evidence="3" id="KW-1185">Reference proteome</keyword>
<dbReference type="PROSITE" id="PS51257">
    <property type="entry name" value="PROKAR_LIPOPROTEIN"/>
    <property type="match status" value="1"/>
</dbReference>
<sequence length="214" mass="22294">MKRRLMAFTLPLAALIAGCDQTAAGPQMSMAATLTGAEIAVNVINVYQEAAGGGKGEYLFSKVDNYIVTQPRLDVEVRPASLGFTAEKVSVKYSDASGNPFADTSSTFNNAVAFSVPRGYTCPATGPCTFDPANAATQSFQKAELYVLSDAAIVTAAAQCVDGTSAVLGGYVCPEVRMNATFSGTTSTNAPATLKVSPAQVYVHIANVTDEVRK</sequence>
<accession>A0ABW5P674</accession>
<proteinExistence type="predicted"/>
<organism evidence="2 3">
    <name type="scientific">Deinococcus taklimakanensis</name>
    <dbReference type="NCBI Taxonomy" id="536443"/>
    <lineage>
        <taxon>Bacteria</taxon>
        <taxon>Thermotogati</taxon>
        <taxon>Deinococcota</taxon>
        <taxon>Deinococci</taxon>
        <taxon>Deinococcales</taxon>
        <taxon>Deinococcaceae</taxon>
        <taxon>Deinococcus</taxon>
    </lineage>
</organism>
<evidence type="ECO:0000313" key="2">
    <source>
        <dbReference type="EMBL" id="MFD2609950.1"/>
    </source>
</evidence>
<reference evidence="3" key="1">
    <citation type="journal article" date="2019" name="Int. J. Syst. Evol. Microbiol.">
        <title>The Global Catalogue of Microorganisms (GCM) 10K type strain sequencing project: providing services to taxonomists for standard genome sequencing and annotation.</title>
        <authorList>
            <consortium name="The Broad Institute Genomics Platform"/>
            <consortium name="The Broad Institute Genome Sequencing Center for Infectious Disease"/>
            <person name="Wu L."/>
            <person name="Ma J."/>
        </authorList>
    </citation>
    <scope>NUCLEOTIDE SEQUENCE [LARGE SCALE GENOMIC DNA]</scope>
    <source>
        <strain evidence="3">KCTC 33842</strain>
    </source>
</reference>
<evidence type="ECO:0000313" key="3">
    <source>
        <dbReference type="Proteomes" id="UP001597475"/>
    </source>
</evidence>
<protein>
    <recommendedName>
        <fullName evidence="4">Lipoprotein</fullName>
    </recommendedName>
</protein>
<comment type="caution">
    <text evidence="2">The sequence shown here is derived from an EMBL/GenBank/DDBJ whole genome shotgun (WGS) entry which is preliminary data.</text>
</comment>
<gene>
    <name evidence="2" type="ORF">ACFSR9_10965</name>
</gene>
<feature type="signal peptide" evidence="1">
    <location>
        <begin position="1"/>
        <end position="23"/>
    </location>
</feature>
<name>A0ABW5P674_9DEIO</name>
<dbReference type="EMBL" id="JBHUMK010000048">
    <property type="protein sequence ID" value="MFD2609950.1"/>
    <property type="molecule type" value="Genomic_DNA"/>
</dbReference>
<keyword evidence="1" id="KW-0732">Signal</keyword>
<dbReference type="Proteomes" id="UP001597475">
    <property type="component" value="Unassembled WGS sequence"/>
</dbReference>
<feature type="chain" id="PRO_5045300926" description="Lipoprotein" evidence="1">
    <location>
        <begin position="24"/>
        <end position="214"/>
    </location>
</feature>
<evidence type="ECO:0000256" key="1">
    <source>
        <dbReference type="SAM" id="SignalP"/>
    </source>
</evidence>
<evidence type="ECO:0008006" key="4">
    <source>
        <dbReference type="Google" id="ProtNLM"/>
    </source>
</evidence>
<dbReference type="RefSeq" id="WP_386845725.1">
    <property type="nucleotide sequence ID" value="NZ_JBHUMK010000048.1"/>
</dbReference>